<evidence type="ECO:0000256" key="1">
    <source>
        <dbReference type="SAM" id="MobiDB-lite"/>
    </source>
</evidence>
<dbReference type="Proteomes" id="UP001420932">
    <property type="component" value="Unassembled WGS sequence"/>
</dbReference>
<feature type="region of interest" description="Disordered" evidence="1">
    <location>
        <begin position="87"/>
        <end position="110"/>
    </location>
</feature>
<sequence>MSKRGRGGSVGNSGEAGLQEAVHQRRNRCSGDGNDEAGDRRQRQSGSPDGGDKAGAPAMAEAEQVRTTVGCTAVAADMRREQWMCKTDRDASVVHASQWTRQKNKGERPTIREITCEVKKAPARSNGSSEGELDADQQRGRWLAGVAAADQQCGRWLAGDVKARMASNSSGPAARGWRLTSDVKARTVAAAAGGGGTAVGEDDEQRHDPPGRRRGVVKPARAVTPARSSELAAATTR</sequence>
<name>A0AAP0KZS6_9MAGN</name>
<comment type="caution">
    <text evidence="2">The sequence shown here is derived from an EMBL/GenBank/DDBJ whole genome shotgun (WGS) entry which is preliminary data.</text>
</comment>
<evidence type="ECO:0000313" key="3">
    <source>
        <dbReference type="Proteomes" id="UP001420932"/>
    </source>
</evidence>
<gene>
    <name evidence="2" type="ORF">Syun_007581</name>
</gene>
<keyword evidence="3" id="KW-1185">Reference proteome</keyword>
<reference evidence="2 3" key="1">
    <citation type="submission" date="2024-01" db="EMBL/GenBank/DDBJ databases">
        <title>Genome assemblies of Stephania.</title>
        <authorList>
            <person name="Yang L."/>
        </authorList>
    </citation>
    <scope>NUCLEOTIDE SEQUENCE [LARGE SCALE GENOMIC DNA]</scope>
    <source>
        <strain evidence="2">YNDBR</strain>
        <tissue evidence="2">Leaf</tissue>
    </source>
</reference>
<feature type="region of interest" description="Disordered" evidence="1">
    <location>
        <begin position="190"/>
        <end position="237"/>
    </location>
</feature>
<dbReference type="AlphaFoldDB" id="A0AAP0KZS6"/>
<protein>
    <submittedName>
        <fullName evidence="2">Uncharacterized protein</fullName>
    </submittedName>
</protein>
<proteinExistence type="predicted"/>
<evidence type="ECO:0000313" key="2">
    <source>
        <dbReference type="EMBL" id="KAK9161240.1"/>
    </source>
</evidence>
<accession>A0AAP0KZS6</accession>
<feature type="region of interest" description="Disordered" evidence="1">
    <location>
        <begin position="1"/>
        <end position="66"/>
    </location>
</feature>
<dbReference type="EMBL" id="JBBNAF010000003">
    <property type="protein sequence ID" value="KAK9161240.1"/>
    <property type="molecule type" value="Genomic_DNA"/>
</dbReference>
<organism evidence="2 3">
    <name type="scientific">Stephania yunnanensis</name>
    <dbReference type="NCBI Taxonomy" id="152371"/>
    <lineage>
        <taxon>Eukaryota</taxon>
        <taxon>Viridiplantae</taxon>
        <taxon>Streptophyta</taxon>
        <taxon>Embryophyta</taxon>
        <taxon>Tracheophyta</taxon>
        <taxon>Spermatophyta</taxon>
        <taxon>Magnoliopsida</taxon>
        <taxon>Ranunculales</taxon>
        <taxon>Menispermaceae</taxon>
        <taxon>Menispermoideae</taxon>
        <taxon>Cissampelideae</taxon>
        <taxon>Stephania</taxon>
    </lineage>
</organism>